<proteinExistence type="inferred from homology"/>
<dbReference type="EMBL" id="JAHESC010000058">
    <property type="protein sequence ID" value="MBT1690207.1"/>
    <property type="molecule type" value="Genomic_DNA"/>
</dbReference>
<evidence type="ECO:0000256" key="5">
    <source>
        <dbReference type="RuleBase" id="RU004508"/>
    </source>
</evidence>
<keyword evidence="1 4" id="KW-0663">Pyridoxal phosphate</keyword>
<dbReference type="CDD" id="cd00616">
    <property type="entry name" value="AHBA_syn"/>
    <property type="match status" value="1"/>
</dbReference>
<evidence type="ECO:0000256" key="1">
    <source>
        <dbReference type="ARBA" id="ARBA00022898"/>
    </source>
</evidence>
<evidence type="ECO:0000313" key="7">
    <source>
        <dbReference type="Proteomes" id="UP001319180"/>
    </source>
</evidence>
<keyword evidence="6" id="KW-0032">Aminotransferase</keyword>
<sequence>MEKIQMVDLHRQYARIKPEIDHAIEKVLTSTAFIQGPDVQEFAQALAGYLDVRAVIPCANGTDALQIAMMALGFRPGDEIILPVHTYVATAEVIALLGLTPVFAEVRADSFTLDPARLEEKITPRTVAIVPVHLYGQCADMEPLLHIAQKHNLHIIEDAAQALGADYTFSDKSVKKAGTMGTIGTTSFFPSKNLGCYGDGGALFTHDESLAARIKMIANHGQQVKYHHDLVGVNSRLDTLQAAILRVKLQYLDDYARRRNDAAVFYDRVLARVPQVTIPWRAPYSTHVYHQYTLQIGEGKRDALKQHLEQQGIPTMIYYPVPLHLQKAYRQADAGPGTFAITEKLSQTVLSLPIHTEMEASQLEYIGDAITRFF</sequence>
<name>A0AAP2DIU6_9BACT</name>
<dbReference type="PANTHER" id="PTHR30244">
    <property type="entry name" value="TRANSAMINASE"/>
    <property type="match status" value="1"/>
</dbReference>
<dbReference type="InterPro" id="IPR015421">
    <property type="entry name" value="PyrdxlP-dep_Trfase_major"/>
</dbReference>
<dbReference type="RefSeq" id="WP_254093426.1">
    <property type="nucleotide sequence ID" value="NZ_JAHESC010000058.1"/>
</dbReference>
<keyword evidence="7" id="KW-1185">Reference proteome</keyword>
<feature type="active site" description="Proton acceptor" evidence="3">
    <location>
        <position position="192"/>
    </location>
</feature>
<dbReference type="GO" id="GO:0000271">
    <property type="term" value="P:polysaccharide biosynthetic process"/>
    <property type="evidence" value="ECO:0007669"/>
    <property type="project" value="TreeGrafter"/>
</dbReference>
<dbReference type="Pfam" id="PF01041">
    <property type="entry name" value="DegT_DnrJ_EryC1"/>
    <property type="match status" value="1"/>
</dbReference>
<dbReference type="SUPFAM" id="SSF53383">
    <property type="entry name" value="PLP-dependent transferases"/>
    <property type="match status" value="1"/>
</dbReference>
<evidence type="ECO:0000313" key="6">
    <source>
        <dbReference type="EMBL" id="MBT1690207.1"/>
    </source>
</evidence>
<reference evidence="6 7" key="1">
    <citation type="submission" date="2021-05" db="EMBL/GenBank/DDBJ databases">
        <title>A Polyphasic approach of four new species of the genus Ohtaekwangia: Ohtaekwangia histidinii sp. nov., Ohtaekwangia cretensis sp. nov., Ohtaekwangia indiensis sp. nov., Ohtaekwangia reichenbachii sp. nov. from diverse environment.</title>
        <authorList>
            <person name="Octaviana S."/>
        </authorList>
    </citation>
    <scope>NUCLEOTIDE SEQUENCE [LARGE SCALE GENOMIC DNA]</scope>
    <source>
        <strain evidence="6 7">PWU37</strain>
    </source>
</reference>
<dbReference type="PANTHER" id="PTHR30244:SF42">
    <property type="entry name" value="UDP-2-ACETAMIDO-2-DEOXY-3-OXO-D-GLUCURONATE AMINOTRANSFERASE"/>
    <property type="match status" value="1"/>
</dbReference>
<dbReference type="GO" id="GO:0030170">
    <property type="term" value="F:pyridoxal phosphate binding"/>
    <property type="evidence" value="ECO:0007669"/>
    <property type="project" value="TreeGrafter"/>
</dbReference>
<dbReference type="InterPro" id="IPR000653">
    <property type="entry name" value="DegT/StrS_aminotransferase"/>
</dbReference>
<evidence type="ECO:0000256" key="2">
    <source>
        <dbReference type="ARBA" id="ARBA00037999"/>
    </source>
</evidence>
<dbReference type="FunFam" id="3.40.640.10:FF:000089">
    <property type="entry name" value="Aminotransferase, DegT/DnrJ/EryC1/StrS family"/>
    <property type="match status" value="1"/>
</dbReference>
<dbReference type="InterPro" id="IPR015424">
    <property type="entry name" value="PyrdxlP-dep_Trfase"/>
</dbReference>
<organism evidence="6 7">
    <name type="scientific">Dawidia soli</name>
    <dbReference type="NCBI Taxonomy" id="2782352"/>
    <lineage>
        <taxon>Bacteria</taxon>
        <taxon>Pseudomonadati</taxon>
        <taxon>Bacteroidota</taxon>
        <taxon>Cytophagia</taxon>
        <taxon>Cytophagales</taxon>
        <taxon>Chryseotaleaceae</taxon>
        <taxon>Dawidia</taxon>
    </lineage>
</organism>
<comment type="caution">
    <text evidence="6">The sequence shown here is derived from an EMBL/GenBank/DDBJ whole genome shotgun (WGS) entry which is preliminary data.</text>
</comment>
<dbReference type="GO" id="GO:0008483">
    <property type="term" value="F:transaminase activity"/>
    <property type="evidence" value="ECO:0007669"/>
    <property type="project" value="UniProtKB-KW"/>
</dbReference>
<accession>A0AAP2DIU6</accession>
<protein>
    <submittedName>
        <fullName evidence="6">DegT/DnrJ/EryC1/StrS family aminotransferase</fullName>
    </submittedName>
</protein>
<dbReference type="PIRSF" id="PIRSF000390">
    <property type="entry name" value="PLP_StrS"/>
    <property type="match status" value="1"/>
</dbReference>
<keyword evidence="6" id="KW-0808">Transferase</keyword>
<dbReference type="Gene3D" id="3.40.640.10">
    <property type="entry name" value="Type I PLP-dependent aspartate aminotransferase-like (Major domain)"/>
    <property type="match status" value="1"/>
</dbReference>
<dbReference type="Gene3D" id="3.90.1150.10">
    <property type="entry name" value="Aspartate Aminotransferase, domain 1"/>
    <property type="match status" value="1"/>
</dbReference>
<dbReference type="Proteomes" id="UP001319180">
    <property type="component" value="Unassembled WGS sequence"/>
</dbReference>
<dbReference type="AlphaFoldDB" id="A0AAP2DIU6"/>
<evidence type="ECO:0000256" key="4">
    <source>
        <dbReference type="PIRSR" id="PIRSR000390-2"/>
    </source>
</evidence>
<dbReference type="InterPro" id="IPR015422">
    <property type="entry name" value="PyrdxlP-dep_Trfase_small"/>
</dbReference>
<comment type="similarity">
    <text evidence="2 5">Belongs to the DegT/DnrJ/EryC1 family.</text>
</comment>
<evidence type="ECO:0000256" key="3">
    <source>
        <dbReference type="PIRSR" id="PIRSR000390-1"/>
    </source>
</evidence>
<feature type="modified residue" description="N6-(pyridoxal phosphate)lysine" evidence="4">
    <location>
        <position position="192"/>
    </location>
</feature>
<gene>
    <name evidence="6" type="ORF">KK078_26820</name>
</gene>